<dbReference type="Proteomes" id="UP000321935">
    <property type="component" value="Unassembled WGS sequence"/>
</dbReference>
<name>A0A5C7ADR1_9BACT</name>
<feature type="transmembrane region" description="Helical" evidence="1">
    <location>
        <begin position="107"/>
        <end position="125"/>
    </location>
</feature>
<keyword evidence="1" id="KW-1133">Transmembrane helix</keyword>
<comment type="caution">
    <text evidence="2">The sequence shown here is derived from an EMBL/GenBank/DDBJ whole genome shotgun (WGS) entry which is preliminary data.</text>
</comment>
<dbReference type="EMBL" id="VORW01000033">
    <property type="protein sequence ID" value="TXE02275.1"/>
    <property type="molecule type" value="Genomic_DNA"/>
</dbReference>
<dbReference type="OrthoDB" id="886186at2"/>
<accession>A0A5C7ADR1</accession>
<keyword evidence="1" id="KW-0812">Transmembrane</keyword>
<evidence type="ECO:0000313" key="2">
    <source>
        <dbReference type="EMBL" id="TXE02275.1"/>
    </source>
</evidence>
<dbReference type="RefSeq" id="WP_146921349.1">
    <property type="nucleotide sequence ID" value="NZ_VORW01000033.1"/>
</dbReference>
<sequence>MKGFLIKIKLLEHLTTEIEIQKNEFVSNFKKHVDEGDTGIFSDTFDIFSSSKNEYKGHVGYDGFKIKRRRKFFDTNMNLAVARGTYRQKSEKLVIETEINGFSGMMIPFYLLGLVFYTIFIGVLFMADNIEGNEAGFALPFIFIHAVFMFGLPYFMMRRSTKRMMHDLEREFYYMTKK</sequence>
<evidence type="ECO:0000256" key="1">
    <source>
        <dbReference type="SAM" id="Phobius"/>
    </source>
</evidence>
<protein>
    <submittedName>
        <fullName evidence="2">Uncharacterized protein</fullName>
    </submittedName>
</protein>
<feature type="transmembrane region" description="Helical" evidence="1">
    <location>
        <begin position="137"/>
        <end position="156"/>
    </location>
</feature>
<evidence type="ECO:0000313" key="3">
    <source>
        <dbReference type="Proteomes" id="UP000321935"/>
    </source>
</evidence>
<proteinExistence type="predicted"/>
<organism evidence="2 3">
    <name type="scientific">Algoriphagus aquimarinus</name>
    <dbReference type="NCBI Taxonomy" id="237018"/>
    <lineage>
        <taxon>Bacteria</taxon>
        <taxon>Pseudomonadati</taxon>
        <taxon>Bacteroidota</taxon>
        <taxon>Cytophagia</taxon>
        <taxon>Cytophagales</taxon>
        <taxon>Cyclobacteriaceae</taxon>
        <taxon>Algoriphagus</taxon>
    </lineage>
</organism>
<reference evidence="2 3" key="1">
    <citation type="submission" date="2019-08" db="EMBL/GenBank/DDBJ databases">
        <title>Genomes sequence of Algoriphagus aquimarinus ACAM450.</title>
        <authorList>
            <person name="Bowman J.P."/>
        </authorList>
    </citation>
    <scope>NUCLEOTIDE SEQUENCE [LARGE SCALE GENOMIC DNA]</scope>
    <source>
        <strain evidence="2 3">ACAM 450</strain>
    </source>
</reference>
<keyword evidence="1" id="KW-0472">Membrane</keyword>
<dbReference type="AlphaFoldDB" id="A0A5C7ADR1"/>
<gene>
    <name evidence="2" type="ORF">ESV85_21600</name>
</gene>